<protein>
    <submittedName>
        <fullName evidence="1">Uncharacterized protein</fullName>
    </submittedName>
</protein>
<name>A0A438BMD2_VITVI</name>
<comment type="caution">
    <text evidence="1">The sequence shown here is derived from an EMBL/GenBank/DDBJ whole genome shotgun (WGS) entry which is preliminary data.</text>
</comment>
<gene>
    <name evidence="1" type="ORF">CK203_087365</name>
</gene>
<dbReference type="Proteomes" id="UP000288805">
    <property type="component" value="Unassembled WGS sequence"/>
</dbReference>
<proteinExistence type="predicted"/>
<evidence type="ECO:0000313" key="1">
    <source>
        <dbReference type="EMBL" id="RVW12101.1"/>
    </source>
</evidence>
<dbReference type="EMBL" id="QGNW01002722">
    <property type="protein sequence ID" value="RVW12101.1"/>
    <property type="molecule type" value="Genomic_DNA"/>
</dbReference>
<evidence type="ECO:0000313" key="2">
    <source>
        <dbReference type="Proteomes" id="UP000288805"/>
    </source>
</evidence>
<dbReference type="AlphaFoldDB" id="A0A438BMD2"/>
<sequence>MTNIVITGQNSQQSTKRTMLEEVLDLPIEEEVMEANLMVDLVGQFQNQQSFVQSQFQGAGGQMIAMFATPKVVNDTNWYPDSGASNHYF</sequence>
<accession>A0A438BMD2</accession>
<reference evidence="1 2" key="1">
    <citation type="journal article" date="2018" name="PLoS Genet.">
        <title>Population sequencing reveals clonal diversity and ancestral inbreeding in the grapevine cultivar Chardonnay.</title>
        <authorList>
            <person name="Roach M.J."/>
            <person name="Johnson D.L."/>
            <person name="Bohlmann J."/>
            <person name="van Vuuren H.J."/>
            <person name="Jones S.J."/>
            <person name="Pretorius I.S."/>
            <person name="Schmidt S.A."/>
            <person name="Borneman A.R."/>
        </authorList>
    </citation>
    <scope>NUCLEOTIDE SEQUENCE [LARGE SCALE GENOMIC DNA]</scope>
    <source>
        <strain evidence="2">cv. Chardonnay</strain>
        <tissue evidence="1">Leaf</tissue>
    </source>
</reference>
<organism evidence="1 2">
    <name type="scientific">Vitis vinifera</name>
    <name type="common">Grape</name>
    <dbReference type="NCBI Taxonomy" id="29760"/>
    <lineage>
        <taxon>Eukaryota</taxon>
        <taxon>Viridiplantae</taxon>
        <taxon>Streptophyta</taxon>
        <taxon>Embryophyta</taxon>
        <taxon>Tracheophyta</taxon>
        <taxon>Spermatophyta</taxon>
        <taxon>Magnoliopsida</taxon>
        <taxon>eudicotyledons</taxon>
        <taxon>Gunneridae</taxon>
        <taxon>Pentapetalae</taxon>
        <taxon>rosids</taxon>
        <taxon>Vitales</taxon>
        <taxon>Vitaceae</taxon>
        <taxon>Viteae</taxon>
        <taxon>Vitis</taxon>
    </lineage>
</organism>